<evidence type="ECO:0000256" key="6">
    <source>
        <dbReference type="ARBA" id="ARBA00022842"/>
    </source>
</evidence>
<evidence type="ECO:0000256" key="8">
    <source>
        <dbReference type="ARBA" id="ARBA00023239"/>
    </source>
</evidence>
<dbReference type="SUPFAM" id="SSF51695">
    <property type="entry name" value="PLC-like phosphodiesterases"/>
    <property type="match status" value="1"/>
</dbReference>
<dbReference type="Pfam" id="PF13653">
    <property type="entry name" value="GDPD_2"/>
    <property type="match status" value="1"/>
</dbReference>
<dbReference type="Gene3D" id="3.20.20.190">
    <property type="entry name" value="Phosphatidylinositol (PI) phosphodiesterase"/>
    <property type="match status" value="1"/>
</dbReference>
<keyword evidence="9" id="KW-0732">Signal</keyword>
<comment type="catalytic activity">
    <reaction evidence="1">
        <text>an N-(acyl)-sphingosylphosphoethanolamine = an N-(acyl)-sphingosyl-1,3-cyclic phosphate + ethanolamine</text>
        <dbReference type="Rhea" id="RHEA:60648"/>
        <dbReference type="ChEBI" id="CHEBI:57603"/>
        <dbReference type="ChEBI" id="CHEBI:143891"/>
        <dbReference type="ChEBI" id="CHEBI:143892"/>
    </reaction>
</comment>
<comment type="catalytic activity">
    <reaction evidence="2">
        <text>a 1-acyl-sn-glycero-3-phosphocholine = a 1-acyl-sn-glycero-2,3-cyclic phosphate + choline</text>
        <dbReference type="Rhea" id="RHEA:60700"/>
        <dbReference type="ChEBI" id="CHEBI:15354"/>
        <dbReference type="ChEBI" id="CHEBI:58168"/>
        <dbReference type="ChEBI" id="CHEBI:143947"/>
    </reaction>
</comment>
<reference evidence="10" key="1">
    <citation type="journal article" date="2016" name="Toxicon">
        <title>Transcriptome analysis of Loxosceles similis venom: description of Loxtox protein family and identification of a new group of Phospholipases D.</title>
        <authorList>
            <person name="Dantas A.E."/>
            <person name="Carmo A.O."/>
            <person name="Horta C.C.R."/>
            <person name="Leal H.G."/>
            <person name="Oliveira-Mendes B.B.R."/>
            <person name="Martins A.P.V."/>
            <person name="Chavez-Olortegui C."/>
            <person name="Kalapothakis E."/>
        </authorList>
    </citation>
    <scope>NUCLEOTIDE SEQUENCE</scope>
    <source>
        <strain evidence="10">Loxtox_s11C</strain>
    </source>
</reference>
<sequence>MWLSAVLSFLELAVVYQVVNGHVEERADSRKPIWDIAHMVNDLELVDEYLGDGANGLELDVAFTKDGTAEKMYHGIPCDCFRSCKRTEEFTKYMDYIRQLTTPGNAKFRSELIMLIMDLKLKDIEPNVAYAAGKSVAEKLLSSYWLNGESGARAYIVLSLETITRPDFINGFKDAIYKSGHDELFEKIGWDFSGNEDLGDIRRMYQQYGIEDHIWQGDGITNCITRGDYRLKEALKKKNDPDYKYTLKVYTWSIDKNSSIRHALRLGVDAIMTNYPEDVKSILQESEFSGSHRMATYEDYPWQK</sequence>
<accession>A0A1B2ASB0</accession>
<evidence type="ECO:0000256" key="4">
    <source>
        <dbReference type="ARBA" id="ARBA00022525"/>
    </source>
</evidence>
<evidence type="ECO:0000256" key="5">
    <source>
        <dbReference type="ARBA" id="ARBA00022723"/>
    </source>
</evidence>
<keyword evidence="5" id="KW-0479">Metal-binding</keyword>
<dbReference type="GO" id="GO:0016829">
    <property type="term" value="F:lyase activity"/>
    <property type="evidence" value="ECO:0007669"/>
    <property type="project" value="UniProtKB-KW"/>
</dbReference>
<evidence type="ECO:0000256" key="2">
    <source>
        <dbReference type="ARBA" id="ARBA00001142"/>
    </source>
</evidence>
<proteinExistence type="evidence at transcript level"/>
<dbReference type="GO" id="GO:0008081">
    <property type="term" value="F:phosphoric diester hydrolase activity"/>
    <property type="evidence" value="ECO:0007669"/>
    <property type="project" value="InterPro"/>
</dbReference>
<protein>
    <submittedName>
        <fullName evidence="10">Loxtox protein</fullName>
    </submittedName>
</protein>
<dbReference type="GO" id="GO:0046872">
    <property type="term" value="F:metal ion binding"/>
    <property type="evidence" value="ECO:0007669"/>
    <property type="project" value="UniProtKB-KW"/>
</dbReference>
<keyword evidence="4" id="KW-0964">Secreted</keyword>
<dbReference type="InterPro" id="IPR017946">
    <property type="entry name" value="PLC-like_Pdiesterase_TIM-brl"/>
</dbReference>
<dbReference type="CDD" id="cd08576">
    <property type="entry name" value="GDPD_like_SMaseD_PLD"/>
    <property type="match status" value="1"/>
</dbReference>
<evidence type="ECO:0000256" key="1">
    <source>
        <dbReference type="ARBA" id="ARBA00000110"/>
    </source>
</evidence>
<dbReference type="GO" id="GO:0006629">
    <property type="term" value="P:lipid metabolic process"/>
    <property type="evidence" value="ECO:0007669"/>
    <property type="project" value="InterPro"/>
</dbReference>
<evidence type="ECO:0000256" key="3">
    <source>
        <dbReference type="ARBA" id="ARBA00004613"/>
    </source>
</evidence>
<feature type="chain" id="PRO_5008534317" evidence="9">
    <location>
        <begin position="22"/>
        <end position="304"/>
    </location>
</feature>
<evidence type="ECO:0000256" key="9">
    <source>
        <dbReference type="SAM" id="SignalP"/>
    </source>
</evidence>
<name>A0A1B2ASB0_LOXSM</name>
<organism evidence="10">
    <name type="scientific">Loxosceles similis</name>
    <name type="common">Brazilian brown spider</name>
    <name type="synonym">Loxosceles surata</name>
    <dbReference type="NCBI Taxonomy" id="321804"/>
    <lineage>
        <taxon>Eukaryota</taxon>
        <taxon>Metazoa</taxon>
        <taxon>Ecdysozoa</taxon>
        <taxon>Arthropoda</taxon>
        <taxon>Chelicerata</taxon>
        <taxon>Arachnida</taxon>
        <taxon>Araneae</taxon>
        <taxon>Araneomorphae</taxon>
        <taxon>Haplogynae</taxon>
        <taxon>Scytodoidea</taxon>
        <taxon>Sicariidae</taxon>
        <taxon>Loxosceles</taxon>
    </lineage>
</organism>
<keyword evidence="7" id="KW-1015">Disulfide bond</keyword>
<dbReference type="GO" id="GO:0005576">
    <property type="term" value="C:extracellular region"/>
    <property type="evidence" value="ECO:0007669"/>
    <property type="project" value="UniProtKB-SubCell"/>
</dbReference>
<dbReference type="AlphaFoldDB" id="A0A1B2ASB0"/>
<evidence type="ECO:0000313" key="10">
    <source>
        <dbReference type="EMBL" id="ANY30986.1"/>
    </source>
</evidence>
<evidence type="ECO:0000256" key="7">
    <source>
        <dbReference type="ARBA" id="ARBA00023157"/>
    </source>
</evidence>
<dbReference type="EMBL" id="KU891962">
    <property type="protein sequence ID" value="ANY30986.1"/>
    <property type="molecule type" value="mRNA"/>
</dbReference>
<comment type="subcellular location">
    <subcellularLocation>
        <location evidence="3">Secreted</location>
    </subcellularLocation>
</comment>
<keyword evidence="8" id="KW-0456">Lyase</keyword>
<feature type="signal peptide" evidence="9">
    <location>
        <begin position="1"/>
        <end position="21"/>
    </location>
</feature>
<keyword evidence="6" id="KW-0460">Magnesium</keyword>